<dbReference type="EMBL" id="UZAH01035478">
    <property type="protein sequence ID" value="VDP40950.1"/>
    <property type="molecule type" value="Genomic_DNA"/>
</dbReference>
<protein>
    <submittedName>
        <fullName evidence="2 4">Uncharacterized protein</fullName>
    </submittedName>
</protein>
<dbReference type="AlphaFoldDB" id="A0A183GM62"/>
<gene>
    <name evidence="2" type="ORF">HPBE_LOCUS23781</name>
</gene>
<keyword evidence="1" id="KW-0472">Membrane</keyword>
<evidence type="ECO:0000313" key="3">
    <source>
        <dbReference type="Proteomes" id="UP000050761"/>
    </source>
</evidence>
<organism evidence="3 4">
    <name type="scientific">Heligmosomoides polygyrus</name>
    <name type="common">Parasitic roundworm</name>
    <dbReference type="NCBI Taxonomy" id="6339"/>
    <lineage>
        <taxon>Eukaryota</taxon>
        <taxon>Metazoa</taxon>
        <taxon>Ecdysozoa</taxon>
        <taxon>Nematoda</taxon>
        <taxon>Chromadorea</taxon>
        <taxon>Rhabditida</taxon>
        <taxon>Rhabditina</taxon>
        <taxon>Rhabditomorpha</taxon>
        <taxon>Strongyloidea</taxon>
        <taxon>Heligmosomidae</taxon>
        <taxon>Heligmosomoides</taxon>
    </lineage>
</organism>
<reference evidence="4" key="2">
    <citation type="submission" date="2019-09" db="UniProtKB">
        <authorList>
            <consortium name="WormBaseParasite"/>
        </authorList>
    </citation>
    <scope>IDENTIFICATION</scope>
</reference>
<accession>A0A183GM62</accession>
<feature type="transmembrane region" description="Helical" evidence="1">
    <location>
        <begin position="13"/>
        <end position="37"/>
    </location>
</feature>
<proteinExistence type="predicted"/>
<keyword evidence="1" id="KW-0812">Transmembrane</keyword>
<name>A0A183GM62_HELPZ</name>
<evidence type="ECO:0000256" key="1">
    <source>
        <dbReference type="SAM" id="Phobius"/>
    </source>
</evidence>
<dbReference type="WBParaSite" id="HPBE_0002378201-mRNA-1">
    <property type="protein sequence ID" value="HPBE_0002378201-mRNA-1"/>
    <property type="gene ID" value="HPBE_0002378201"/>
</dbReference>
<keyword evidence="3" id="KW-1185">Reference proteome</keyword>
<sequence length="84" mass="9067">MDGQEIAVLKNSVYAYLLEGAIVIVLNVPLTIAMTVVQKIRSKREFQGDQVIPLQPRKTDPGFKAVLCGGHEITSGIGITASEQ</sequence>
<accession>A0A3P8DBR0</accession>
<keyword evidence="1" id="KW-1133">Transmembrane helix</keyword>
<dbReference type="Proteomes" id="UP000050761">
    <property type="component" value="Unassembled WGS sequence"/>
</dbReference>
<dbReference type="OrthoDB" id="5872702at2759"/>
<evidence type="ECO:0000313" key="4">
    <source>
        <dbReference type="WBParaSite" id="HPBE_0002378201-mRNA-1"/>
    </source>
</evidence>
<evidence type="ECO:0000313" key="2">
    <source>
        <dbReference type="EMBL" id="VDP40950.1"/>
    </source>
</evidence>
<reference evidence="2 3" key="1">
    <citation type="submission" date="2018-11" db="EMBL/GenBank/DDBJ databases">
        <authorList>
            <consortium name="Pathogen Informatics"/>
        </authorList>
    </citation>
    <scope>NUCLEOTIDE SEQUENCE [LARGE SCALE GENOMIC DNA]</scope>
</reference>